<dbReference type="InterPro" id="IPR018097">
    <property type="entry name" value="EGF_Ca-bd_CS"/>
</dbReference>
<dbReference type="FunFam" id="2.10.25.10:FF:000010">
    <property type="entry name" value="Pro-epidermal growth factor"/>
    <property type="match status" value="1"/>
</dbReference>
<dbReference type="PROSITE" id="PS01186">
    <property type="entry name" value="EGF_2"/>
    <property type="match status" value="1"/>
</dbReference>
<evidence type="ECO:0000313" key="6">
    <source>
        <dbReference type="EMBL" id="KAK1161012.1"/>
    </source>
</evidence>
<dbReference type="SMART" id="SM00179">
    <property type="entry name" value="EGF_CA"/>
    <property type="match status" value="2"/>
</dbReference>
<evidence type="ECO:0000259" key="5">
    <source>
        <dbReference type="PROSITE" id="PS01186"/>
    </source>
</evidence>
<evidence type="ECO:0000256" key="1">
    <source>
        <dbReference type="ARBA" id="ARBA00022536"/>
    </source>
</evidence>
<evidence type="ECO:0000256" key="3">
    <source>
        <dbReference type="ARBA" id="ARBA00023157"/>
    </source>
</evidence>
<keyword evidence="7" id="KW-1185">Reference proteome</keyword>
<dbReference type="PROSITE" id="PS00010">
    <property type="entry name" value="ASX_HYDROXYL"/>
    <property type="match status" value="1"/>
</dbReference>
<name>A0AAD8G2V0_ACIOX</name>
<feature type="domain" description="EGF-like" evidence="5">
    <location>
        <begin position="89"/>
        <end position="104"/>
    </location>
</feature>
<evidence type="ECO:0000256" key="4">
    <source>
        <dbReference type="SAM" id="MobiDB-lite"/>
    </source>
</evidence>
<dbReference type="SUPFAM" id="SSF57196">
    <property type="entry name" value="EGF/Laminin"/>
    <property type="match status" value="2"/>
</dbReference>
<dbReference type="Gene3D" id="2.10.25.10">
    <property type="entry name" value="Laminin"/>
    <property type="match status" value="2"/>
</dbReference>
<dbReference type="InterPro" id="IPR050751">
    <property type="entry name" value="ECM_structural_protein"/>
</dbReference>
<dbReference type="InterPro" id="IPR001881">
    <property type="entry name" value="EGF-like_Ca-bd_dom"/>
</dbReference>
<keyword evidence="6" id="KW-0176">Collagen</keyword>
<dbReference type="PROSITE" id="PS01187">
    <property type="entry name" value="EGF_CA"/>
    <property type="match status" value="1"/>
</dbReference>
<dbReference type="AlphaFoldDB" id="A0AAD8G2V0"/>
<organism evidence="6 7">
    <name type="scientific">Acipenser oxyrinchus oxyrinchus</name>
    <dbReference type="NCBI Taxonomy" id="40147"/>
    <lineage>
        <taxon>Eukaryota</taxon>
        <taxon>Metazoa</taxon>
        <taxon>Chordata</taxon>
        <taxon>Craniata</taxon>
        <taxon>Vertebrata</taxon>
        <taxon>Euteleostomi</taxon>
        <taxon>Actinopterygii</taxon>
        <taxon>Chondrostei</taxon>
        <taxon>Acipenseriformes</taxon>
        <taxon>Acipenseridae</taxon>
        <taxon>Acipenser</taxon>
    </lineage>
</organism>
<gene>
    <name evidence="6" type="primary">CCBE1</name>
    <name evidence="6" type="ORF">AOXY_G19882</name>
</gene>
<comment type="caution">
    <text evidence="6">The sequence shown here is derived from an EMBL/GenBank/DDBJ whole genome shotgun (WGS) entry which is preliminary data.</text>
</comment>
<dbReference type="Proteomes" id="UP001230051">
    <property type="component" value="Unassembled WGS sequence"/>
</dbReference>
<proteinExistence type="predicted"/>
<dbReference type="PANTHER" id="PTHR24034:SF175">
    <property type="entry name" value="COLLAGEN AND CALCIUM-BINDING EGF DOMAIN-CONTAINING PROTEIN 1"/>
    <property type="match status" value="1"/>
</dbReference>
<dbReference type="InterPro" id="IPR000742">
    <property type="entry name" value="EGF"/>
</dbReference>
<accession>A0AAD8G2V0</accession>
<feature type="non-terminal residue" evidence="6">
    <location>
        <position position="1"/>
    </location>
</feature>
<keyword evidence="3" id="KW-1015">Disulfide bond</keyword>
<dbReference type="GO" id="GO:0005509">
    <property type="term" value="F:calcium ion binding"/>
    <property type="evidence" value="ECO:0007669"/>
    <property type="project" value="InterPro"/>
</dbReference>
<reference evidence="6" key="1">
    <citation type="submission" date="2022-02" db="EMBL/GenBank/DDBJ databases">
        <title>Atlantic sturgeon de novo genome assembly.</title>
        <authorList>
            <person name="Stock M."/>
            <person name="Klopp C."/>
            <person name="Guiguen Y."/>
            <person name="Cabau C."/>
            <person name="Parinello H."/>
            <person name="Santidrian Yebra-Pimentel E."/>
            <person name="Kuhl H."/>
            <person name="Dirks R.P."/>
            <person name="Guessner J."/>
            <person name="Wuertz S."/>
            <person name="Du K."/>
            <person name="Schartl M."/>
        </authorList>
    </citation>
    <scope>NUCLEOTIDE SEQUENCE</scope>
    <source>
        <strain evidence="6">STURGEONOMICS-FGT-2020</strain>
        <tissue evidence="6">Whole blood</tissue>
    </source>
</reference>
<keyword evidence="2" id="KW-0677">Repeat</keyword>
<keyword evidence="1" id="KW-0245">EGF-like domain</keyword>
<evidence type="ECO:0000256" key="2">
    <source>
        <dbReference type="ARBA" id="ARBA00022737"/>
    </source>
</evidence>
<evidence type="ECO:0000313" key="7">
    <source>
        <dbReference type="Proteomes" id="UP001230051"/>
    </source>
</evidence>
<dbReference type="Pfam" id="PF14670">
    <property type="entry name" value="FXa_inhibition"/>
    <property type="match status" value="1"/>
</dbReference>
<dbReference type="PANTHER" id="PTHR24034">
    <property type="entry name" value="EGF-LIKE DOMAIN-CONTAINING PROTEIN"/>
    <property type="match status" value="1"/>
</dbReference>
<dbReference type="CDD" id="cd00054">
    <property type="entry name" value="EGF_CA"/>
    <property type="match status" value="1"/>
</dbReference>
<feature type="region of interest" description="Disordered" evidence="4">
    <location>
        <begin position="301"/>
        <end position="325"/>
    </location>
</feature>
<sequence>RKKCCEGYRFVMGQCISESVDVCAGSSCEQQCTDNFGRVLCTCYPGYRFDRERHRNHQHPYCLDEDECEDWNGTQCEQLCENVPGSYRCHCRSGYSLQPDRRSCSTRNSGSPGKSETLMSAGSCSLTCQEFTSIKQSLLQLKQVRPMNYPQEECMKQSLLQLKQVRPMNYPQEECMKQSLLQLKQLYIHHGHFLSFPGIPGETGMRGKPGVTGLPGPQGPRGNMGPMGPTPDLSHIKRGRRGAMVRSLALPIHTLKQSDDKGPPGSFDFLLLMMADIRHDIIELQEKVFGKRRGIALETMPQAGKEAGSSEWGSGQDKLLSGLNT</sequence>
<dbReference type="InterPro" id="IPR000152">
    <property type="entry name" value="EGF-type_Asp/Asn_hydroxyl_site"/>
</dbReference>
<dbReference type="SMART" id="SM00181">
    <property type="entry name" value="EGF"/>
    <property type="match status" value="2"/>
</dbReference>
<dbReference type="GO" id="GO:0005581">
    <property type="term" value="C:collagen trimer"/>
    <property type="evidence" value="ECO:0007669"/>
    <property type="project" value="UniProtKB-KW"/>
</dbReference>
<protein>
    <submittedName>
        <fullName evidence="6">Collagen and calcium-binding EGF domain-containing protein 1-like</fullName>
    </submittedName>
</protein>
<dbReference type="EMBL" id="JAGXEW010000019">
    <property type="protein sequence ID" value="KAK1161012.1"/>
    <property type="molecule type" value="Genomic_DNA"/>
</dbReference>